<feature type="signal peptide" evidence="5">
    <location>
        <begin position="1"/>
        <end position="22"/>
    </location>
</feature>
<dbReference type="GO" id="GO:0008083">
    <property type="term" value="F:growth factor activity"/>
    <property type="evidence" value="ECO:0007669"/>
    <property type="project" value="TreeGrafter"/>
</dbReference>
<keyword evidence="4" id="KW-0325">Glycoprotein</keyword>
<organism evidence="7">
    <name type="scientific">Pristhesancus plagipennis</name>
    <name type="common">Common assassin bug</name>
    <dbReference type="NCBI Taxonomy" id="1955184"/>
    <lineage>
        <taxon>Eukaryota</taxon>
        <taxon>Metazoa</taxon>
        <taxon>Ecdysozoa</taxon>
        <taxon>Arthropoda</taxon>
        <taxon>Hexapoda</taxon>
        <taxon>Insecta</taxon>
        <taxon>Pterygota</taxon>
        <taxon>Neoptera</taxon>
        <taxon>Paraneoptera</taxon>
        <taxon>Hemiptera</taxon>
        <taxon>Heteroptera</taxon>
        <taxon>Panheteroptera</taxon>
        <taxon>Cimicomorpha</taxon>
        <taxon>Reduviidae</taxon>
        <taxon>Harpactorinae</taxon>
        <taxon>Harpactorini</taxon>
        <taxon>Pristhesancus</taxon>
    </lineage>
</organism>
<evidence type="ECO:0000256" key="5">
    <source>
        <dbReference type="SAM" id="SignalP"/>
    </source>
</evidence>
<protein>
    <submittedName>
        <fullName evidence="7">Secreted Spaetzle-like protein</fullName>
    </submittedName>
</protein>
<evidence type="ECO:0000256" key="4">
    <source>
        <dbReference type="ARBA" id="ARBA00023180"/>
    </source>
</evidence>
<dbReference type="Gene3D" id="2.10.90.10">
    <property type="entry name" value="Cystine-knot cytokines"/>
    <property type="match status" value="1"/>
</dbReference>
<keyword evidence="3" id="KW-1015">Disulfide bond</keyword>
<dbReference type="FunFam" id="2.10.90.10:FF:000018">
    <property type="entry name" value="Spatzle 4"/>
    <property type="match status" value="1"/>
</dbReference>
<accession>A0A2K8JV54</accession>
<dbReference type="AlphaFoldDB" id="A0A2K8JV54"/>
<dbReference type="EMBL" id="KY031194">
    <property type="protein sequence ID" value="ATU82945.1"/>
    <property type="molecule type" value="mRNA"/>
</dbReference>
<keyword evidence="2 5" id="KW-0732">Signal</keyword>
<comment type="subunit">
    <text evidence="1">Homodimer; disulfide-linked.</text>
</comment>
<dbReference type="GO" id="GO:0005121">
    <property type="term" value="F:Toll binding"/>
    <property type="evidence" value="ECO:0007669"/>
    <property type="project" value="TreeGrafter"/>
</dbReference>
<proteinExistence type="evidence at transcript level"/>
<name>A0A2K8JV54_PRIPG</name>
<evidence type="ECO:0000259" key="6">
    <source>
        <dbReference type="Pfam" id="PF16077"/>
    </source>
</evidence>
<dbReference type="InterPro" id="IPR029034">
    <property type="entry name" value="Cystine-knot_cytokine"/>
</dbReference>
<dbReference type="PANTHER" id="PTHR23199:SF16">
    <property type="entry name" value="PROTEIN SPAETZLE 5"/>
    <property type="match status" value="1"/>
</dbReference>
<dbReference type="GO" id="GO:0021556">
    <property type="term" value="P:central nervous system formation"/>
    <property type="evidence" value="ECO:0007669"/>
    <property type="project" value="TreeGrafter"/>
</dbReference>
<dbReference type="Pfam" id="PF16077">
    <property type="entry name" value="Spaetzle"/>
    <property type="match status" value="1"/>
</dbReference>
<feature type="chain" id="PRO_5014687896" evidence="5">
    <location>
        <begin position="23"/>
        <end position="298"/>
    </location>
</feature>
<dbReference type="InterPro" id="IPR032104">
    <property type="entry name" value="Spaetzle"/>
</dbReference>
<evidence type="ECO:0000256" key="3">
    <source>
        <dbReference type="ARBA" id="ARBA00023157"/>
    </source>
</evidence>
<evidence type="ECO:0000313" key="7">
    <source>
        <dbReference type="EMBL" id="ATU82945.1"/>
    </source>
</evidence>
<reference evidence="7" key="1">
    <citation type="submission" date="2016-10" db="EMBL/GenBank/DDBJ databases">
        <title>The assassin bug Pristhesancus plagipennis produces two different types of venom.</title>
        <authorList>
            <person name="Walker A.A."/>
            <person name="Herzig V."/>
            <person name="Jin J."/>
            <person name="Fry B.G."/>
            <person name="King G.F."/>
        </authorList>
    </citation>
    <scope>NUCLEOTIDE SEQUENCE</scope>
    <source>
        <tissue evidence="7">Venom/labial glands</tissue>
    </source>
</reference>
<evidence type="ECO:0000256" key="1">
    <source>
        <dbReference type="ARBA" id="ARBA00011748"/>
    </source>
</evidence>
<evidence type="ECO:0000256" key="2">
    <source>
        <dbReference type="ARBA" id="ARBA00022729"/>
    </source>
</evidence>
<dbReference type="InterPro" id="IPR052444">
    <property type="entry name" value="Spz/Toll_ligand-like"/>
</dbReference>
<dbReference type="GO" id="GO:0005615">
    <property type="term" value="C:extracellular space"/>
    <property type="evidence" value="ECO:0007669"/>
    <property type="project" value="UniProtKB-ARBA"/>
</dbReference>
<dbReference type="PANTHER" id="PTHR23199">
    <property type="entry name" value="NEUROTROPHIN 1-RELATED"/>
    <property type="match status" value="1"/>
</dbReference>
<dbReference type="GO" id="GO:0045087">
    <property type="term" value="P:innate immune response"/>
    <property type="evidence" value="ECO:0007669"/>
    <property type="project" value="TreeGrafter"/>
</dbReference>
<sequence length="298" mass="34335">MIQRTISTILFWLSLLLGLSNSSPPCHLYGCEHYYLPAPPGKTPPCAKPGKTYCENVEQYPTHVIQYLVERWQYDYNTLFTSERKENLKLRPTYGPPPFTGYHYEPKSDTPSFYDKPPSIKAFTSNFNQTQIHEGYPDRKYPLGNPNLHLLSDDPGFIYSAILHPELAGGDVTHYDPGSWWKRYTRSSRSKRQSSTTSLCPTSSQFIMPQAALNNKGNWMYIVNLDTDRRYRQLVRSETCVTTQCNGICSLPNGYTSRCEQQFVQKRLVALDRAGDNLYTDLFWLPHCCICQISQNIR</sequence>
<feature type="domain" description="Spaetzle" evidence="6">
    <location>
        <begin position="198"/>
        <end position="293"/>
    </location>
</feature>
<dbReference type="SUPFAM" id="SSF57501">
    <property type="entry name" value="Cystine-knot cytokines"/>
    <property type="match status" value="1"/>
</dbReference>